<reference evidence="2" key="1">
    <citation type="journal article" date="2010" name="BMC Genomics">
        <title>Generation of a BAC-based physical map of the melon genome.</title>
        <authorList>
            <person name="Gonzalez V.M."/>
            <person name="Garcia-Mas J."/>
            <person name="Arus P."/>
            <person name="Puigdomenech P."/>
        </authorList>
    </citation>
    <scope>NUCLEOTIDE SEQUENCE</scope>
    <source>
        <tissue evidence="2">Young leaves</tissue>
    </source>
</reference>
<reference evidence="2" key="2">
    <citation type="journal article" date="2010" name="BMC Plant Biol.">
        <title>Sequencing of 6.7 Mb of the melon genome using a BAC pooling strategy.</title>
        <authorList>
            <person name="Gonzalez V.M."/>
            <person name="Benjak A."/>
            <person name="Henaff E.M."/>
            <person name="Mir G."/>
            <person name="Casacuberta J.M."/>
            <person name="Garcia-Mas J."/>
            <person name="Puigdomenech P."/>
        </authorList>
    </citation>
    <scope>NUCLEOTIDE SEQUENCE</scope>
    <source>
        <tissue evidence="2">Young leaves</tissue>
    </source>
</reference>
<feature type="compositionally biased region" description="Low complexity" evidence="1">
    <location>
        <begin position="22"/>
        <end position="34"/>
    </location>
</feature>
<feature type="region of interest" description="Disordered" evidence="1">
    <location>
        <begin position="59"/>
        <end position="108"/>
    </location>
</feature>
<feature type="compositionally biased region" description="Polar residues" evidence="1">
    <location>
        <begin position="91"/>
        <end position="108"/>
    </location>
</feature>
<evidence type="ECO:0000313" key="2">
    <source>
        <dbReference type="EMBL" id="ADN34145.1"/>
    </source>
</evidence>
<accession>E5GCE6</accession>
<organism evidence="2">
    <name type="scientific">Cucumis melo subsp. melo</name>
    <dbReference type="NCBI Taxonomy" id="412675"/>
    <lineage>
        <taxon>Eukaryota</taxon>
        <taxon>Viridiplantae</taxon>
        <taxon>Streptophyta</taxon>
        <taxon>Embryophyta</taxon>
        <taxon>Tracheophyta</taxon>
        <taxon>Spermatophyta</taxon>
        <taxon>Magnoliopsida</taxon>
        <taxon>eudicotyledons</taxon>
        <taxon>Gunneridae</taxon>
        <taxon>Pentapetalae</taxon>
        <taxon>rosids</taxon>
        <taxon>fabids</taxon>
        <taxon>Cucurbitales</taxon>
        <taxon>Cucurbitaceae</taxon>
        <taxon>Benincaseae</taxon>
        <taxon>Cucumis</taxon>
    </lineage>
</organism>
<evidence type="ECO:0000256" key="1">
    <source>
        <dbReference type="SAM" id="MobiDB-lite"/>
    </source>
</evidence>
<feature type="region of interest" description="Disordered" evidence="1">
    <location>
        <begin position="1"/>
        <end position="35"/>
    </location>
</feature>
<feature type="compositionally biased region" description="Polar residues" evidence="1">
    <location>
        <begin position="1"/>
        <end position="17"/>
    </location>
</feature>
<name>E5GCE6_CUCME</name>
<protein>
    <submittedName>
        <fullName evidence="2">Uncharacterized protein</fullName>
    </submittedName>
</protein>
<dbReference type="AlphaFoldDB" id="E5GCE6"/>
<sequence>MSSEKGSARGRTNSTSSKGHRPSSSSNSEPSPMSAYQYTMDLGFTIVTRSRSRLSSIWIGSPTESSTPPRPSVNLIRPSGGVIQMRPPASPSSNRESSTPPTTYSQAVTLDKRFVPRPEIKSYFQKSIVVYDPIIEPEYQSLTLEEMVSKIFPKDFNFLPEDLKKKKIL</sequence>
<dbReference type="EMBL" id="HM854802">
    <property type="protein sequence ID" value="ADN34145.1"/>
    <property type="molecule type" value="Genomic_DNA"/>
</dbReference>
<proteinExistence type="predicted"/>